<feature type="chain" id="PRO_5046699624" evidence="1">
    <location>
        <begin position="20"/>
        <end position="126"/>
    </location>
</feature>
<organism evidence="2 3">
    <name type="scientific">Lithohypha guttulata</name>
    <dbReference type="NCBI Taxonomy" id="1690604"/>
    <lineage>
        <taxon>Eukaryota</taxon>
        <taxon>Fungi</taxon>
        <taxon>Dikarya</taxon>
        <taxon>Ascomycota</taxon>
        <taxon>Pezizomycotina</taxon>
        <taxon>Eurotiomycetes</taxon>
        <taxon>Chaetothyriomycetidae</taxon>
        <taxon>Chaetothyriales</taxon>
        <taxon>Trichomeriaceae</taxon>
        <taxon>Lithohypha</taxon>
    </lineage>
</organism>
<keyword evidence="3" id="KW-1185">Reference proteome</keyword>
<evidence type="ECO:0000313" key="3">
    <source>
        <dbReference type="Proteomes" id="UP001345013"/>
    </source>
</evidence>
<dbReference type="Proteomes" id="UP001345013">
    <property type="component" value="Unassembled WGS sequence"/>
</dbReference>
<comment type="caution">
    <text evidence="2">The sequence shown here is derived from an EMBL/GenBank/DDBJ whole genome shotgun (WGS) entry which is preliminary data.</text>
</comment>
<sequence>MYLLKTAVVAALTCSGIVAADCYSDHDWTISLLNRDRFGYWAAVPKDGQKHDLTKAQCLVMKDHTCKPCSEVEPDRIGILNNFGSCTLYWDDGKKTIVKADDTSAPGMFVHQVDSAKTVAAMKCGA</sequence>
<dbReference type="EMBL" id="JAVRRG010000024">
    <property type="protein sequence ID" value="KAK5096085.1"/>
    <property type="molecule type" value="Genomic_DNA"/>
</dbReference>
<proteinExistence type="predicted"/>
<evidence type="ECO:0000313" key="2">
    <source>
        <dbReference type="EMBL" id="KAK5096085.1"/>
    </source>
</evidence>
<name>A0ABR0KGZ9_9EURO</name>
<evidence type="ECO:0000256" key="1">
    <source>
        <dbReference type="SAM" id="SignalP"/>
    </source>
</evidence>
<reference evidence="2 3" key="1">
    <citation type="submission" date="2023-08" db="EMBL/GenBank/DDBJ databases">
        <title>Black Yeasts Isolated from many extreme environments.</title>
        <authorList>
            <person name="Coleine C."/>
            <person name="Stajich J.E."/>
            <person name="Selbmann L."/>
        </authorList>
    </citation>
    <scope>NUCLEOTIDE SEQUENCE [LARGE SCALE GENOMIC DNA]</scope>
    <source>
        <strain evidence="2 3">CCFEE 5885</strain>
    </source>
</reference>
<gene>
    <name evidence="2" type="ORF">LTR24_002785</name>
</gene>
<keyword evidence="1" id="KW-0732">Signal</keyword>
<accession>A0ABR0KGZ9</accession>
<protein>
    <submittedName>
        <fullName evidence="2">Uncharacterized protein</fullName>
    </submittedName>
</protein>
<feature type="signal peptide" evidence="1">
    <location>
        <begin position="1"/>
        <end position="19"/>
    </location>
</feature>